<sequence length="539" mass="57970">MLLSWNLLATVPLVLLSTSASALPQAGGVATPSVNSTTCNGKTYVYNELAGYGFVPNNARDKLGDTIGGIGSSIAVASWVRLPNNSYTGQLYALPDRGWNTEGTLNYQNRIQKFSIIFTPNASATVADPSPPNLQFTYLDTILLTDPAGNPTSGLDGALTGPYLTFPGYEFPFPSANYTGDGFGGAGTGGNRLVIDSEGLVLGHDGTFWVSDEYGDYIYNFSPSGNMINAIRPPLAYIPHRNSNESFSADSAPSYNPSLRPTPRDPTTGRANNQGLEGLTSNPQGTKLYALTQSALQQDSGSKNPSTANSRFLVYDISDSSHPPLLEAEYVIHLPNTLPSTPSSRIARQSEIHYISPTQFLVLARDSGAGRGQGTSTTSIYRHVDVFDISSATNIAGSFYDDTTGSIAPGGSLLENVTAAEYCSWLDYNVNSQLERFGVRNGGEQSQGLLNEKWESLAVVPVLKETTTEAKTETKRTTGEDDNEGEFFVLSFSDNDFITQDGYLKNGEFRYQDGSGYSLENQALLFRVQLPVEEGPLVG</sequence>
<evidence type="ECO:0000313" key="4">
    <source>
        <dbReference type="EMBL" id="EMF16356.1"/>
    </source>
</evidence>
<dbReference type="RefSeq" id="XP_016764477.1">
    <property type="nucleotide sequence ID" value="XM_016909367.1"/>
</dbReference>
<feature type="signal peptide" evidence="2">
    <location>
        <begin position="1"/>
        <end position="22"/>
    </location>
</feature>
<dbReference type="EMBL" id="KB456260">
    <property type="protein sequence ID" value="EMF16356.1"/>
    <property type="molecule type" value="Genomic_DNA"/>
</dbReference>
<gene>
    <name evidence="4" type="ORF">SEPMUDRAFT_55597</name>
</gene>
<feature type="compositionally biased region" description="Polar residues" evidence="1">
    <location>
        <begin position="269"/>
        <end position="284"/>
    </location>
</feature>
<dbReference type="eggNOG" id="ENOG502QPYR">
    <property type="taxonomic scope" value="Eukaryota"/>
</dbReference>
<evidence type="ECO:0000313" key="5">
    <source>
        <dbReference type="Proteomes" id="UP000016931"/>
    </source>
</evidence>
<dbReference type="AlphaFoldDB" id="N1QGL3"/>
<feature type="chain" id="PRO_5004110798" description="Phytase-like domain-containing protein" evidence="2">
    <location>
        <begin position="23"/>
        <end position="539"/>
    </location>
</feature>
<dbReference type="OrthoDB" id="425936at2759"/>
<feature type="domain" description="Phytase-like" evidence="3">
    <location>
        <begin position="88"/>
        <end position="382"/>
    </location>
</feature>
<keyword evidence="5" id="KW-1185">Reference proteome</keyword>
<feature type="compositionally biased region" description="Polar residues" evidence="1">
    <location>
        <begin position="246"/>
        <end position="259"/>
    </location>
</feature>
<dbReference type="STRING" id="692275.N1QGL3"/>
<dbReference type="HOGENOM" id="CLU_026803_0_0_1"/>
<dbReference type="OMA" id="DYRPRLN"/>
<evidence type="ECO:0000256" key="2">
    <source>
        <dbReference type="SAM" id="SignalP"/>
    </source>
</evidence>
<protein>
    <recommendedName>
        <fullName evidence="3">Phytase-like domain-containing protein</fullName>
    </recommendedName>
</protein>
<reference evidence="4 5" key="1">
    <citation type="journal article" date="2012" name="PLoS Pathog.">
        <title>Diverse lifestyles and strategies of plant pathogenesis encoded in the genomes of eighteen Dothideomycetes fungi.</title>
        <authorList>
            <person name="Ohm R.A."/>
            <person name="Feau N."/>
            <person name="Henrissat B."/>
            <person name="Schoch C.L."/>
            <person name="Horwitz B.A."/>
            <person name="Barry K.W."/>
            <person name="Condon B.J."/>
            <person name="Copeland A.C."/>
            <person name="Dhillon B."/>
            <person name="Glaser F."/>
            <person name="Hesse C.N."/>
            <person name="Kosti I."/>
            <person name="LaButti K."/>
            <person name="Lindquist E.A."/>
            <person name="Lucas S."/>
            <person name="Salamov A.A."/>
            <person name="Bradshaw R.E."/>
            <person name="Ciuffetti L."/>
            <person name="Hamelin R.C."/>
            <person name="Kema G.H.J."/>
            <person name="Lawrence C."/>
            <person name="Scott J.A."/>
            <person name="Spatafora J.W."/>
            <person name="Turgeon B.G."/>
            <person name="de Wit P.J.G.M."/>
            <person name="Zhong S."/>
            <person name="Goodwin S.B."/>
            <person name="Grigoriev I.V."/>
        </authorList>
    </citation>
    <scope>NUCLEOTIDE SEQUENCE [LARGE SCALE GENOMIC DNA]</scope>
    <source>
        <strain evidence="4 5">SO2202</strain>
    </source>
</reference>
<feature type="region of interest" description="Disordered" evidence="1">
    <location>
        <begin position="246"/>
        <end position="284"/>
    </location>
</feature>
<dbReference type="Proteomes" id="UP000016931">
    <property type="component" value="Unassembled WGS sequence"/>
</dbReference>
<dbReference type="Pfam" id="PF13449">
    <property type="entry name" value="Phytase-like"/>
    <property type="match status" value="1"/>
</dbReference>
<dbReference type="PANTHER" id="PTHR37957">
    <property type="entry name" value="BLR7070 PROTEIN"/>
    <property type="match status" value="1"/>
</dbReference>
<dbReference type="InterPro" id="IPR027372">
    <property type="entry name" value="Phytase-like_dom"/>
</dbReference>
<dbReference type="PANTHER" id="PTHR37957:SF1">
    <property type="entry name" value="PHYTASE-LIKE DOMAIN-CONTAINING PROTEIN"/>
    <property type="match status" value="1"/>
</dbReference>
<dbReference type="GeneID" id="27906504"/>
<accession>N1QGL3</accession>
<name>N1QGL3_SPHMS</name>
<proteinExistence type="predicted"/>
<evidence type="ECO:0000256" key="1">
    <source>
        <dbReference type="SAM" id="MobiDB-lite"/>
    </source>
</evidence>
<organism evidence="4 5">
    <name type="scientific">Sphaerulina musiva (strain SO2202)</name>
    <name type="common">Poplar stem canker fungus</name>
    <name type="synonym">Septoria musiva</name>
    <dbReference type="NCBI Taxonomy" id="692275"/>
    <lineage>
        <taxon>Eukaryota</taxon>
        <taxon>Fungi</taxon>
        <taxon>Dikarya</taxon>
        <taxon>Ascomycota</taxon>
        <taxon>Pezizomycotina</taxon>
        <taxon>Dothideomycetes</taxon>
        <taxon>Dothideomycetidae</taxon>
        <taxon>Mycosphaerellales</taxon>
        <taxon>Mycosphaerellaceae</taxon>
        <taxon>Sphaerulina</taxon>
    </lineage>
</organism>
<keyword evidence="2" id="KW-0732">Signal</keyword>
<evidence type="ECO:0000259" key="3">
    <source>
        <dbReference type="Pfam" id="PF13449"/>
    </source>
</evidence>